<protein>
    <submittedName>
        <fullName evidence="2">Uncharacterized protein</fullName>
    </submittedName>
</protein>
<evidence type="ECO:0000313" key="3">
    <source>
        <dbReference type="Proteomes" id="UP000275078"/>
    </source>
</evidence>
<evidence type="ECO:0000313" key="2">
    <source>
        <dbReference type="EMBL" id="RPA74062.1"/>
    </source>
</evidence>
<reference evidence="2 3" key="1">
    <citation type="journal article" date="2018" name="Nat. Ecol. Evol.">
        <title>Pezizomycetes genomes reveal the molecular basis of ectomycorrhizal truffle lifestyle.</title>
        <authorList>
            <person name="Murat C."/>
            <person name="Payen T."/>
            <person name="Noel B."/>
            <person name="Kuo A."/>
            <person name="Morin E."/>
            <person name="Chen J."/>
            <person name="Kohler A."/>
            <person name="Krizsan K."/>
            <person name="Balestrini R."/>
            <person name="Da Silva C."/>
            <person name="Montanini B."/>
            <person name="Hainaut M."/>
            <person name="Levati E."/>
            <person name="Barry K.W."/>
            <person name="Belfiori B."/>
            <person name="Cichocki N."/>
            <person name="Clum A."/>
            <person name="Dockter R.B."/>
            <person name="Fauchery L."/>
            <person name="Guy J."/>
            <person name="Iotti M."/>
            <person name="Le Tacon F."/>
            <person name="Lindquist E.A."/>
            <person name="Lipzen A."/>
            <person name="Malagnac F."/>
            <person name="Mello A."/>
            <person name="Molinier V."/>
            <person name="Miyauchi S."/>
            <person name="Poulain J."/>
            <person name="Riccioni C."/>
            <person name="Rubini A."/>
            <person name="Sitrit Y."/>
            <person name="Splivallo R."/>
            <person name="Traeger S."/>
            <person name="Wang M."/>
            <person name="Zifcakova L."/>
            <person name="Wipf D."/>
            <person name="Zambonelli A."/>
            <person name="Paolocci F."/>
            <person name="Nowrousian M."/>
            <person name="Ottonello S."/>
            <person name="Baldrian P."/>
            <person name="Spatafora J.W."/>
            <person name="Henrissat B."/>
            <person name="Nagy L.G."/>
            <person name="Aury J.M."/>
            <person name="Wincker P."/>
            <person name="Grigoriev I.V."/>
            <person name="Bonfante P."/>
            <person name="Martin F.M."/>
        </authorList>
    </citation>
    <scope>NUCLEOTIDE SEQUENCE [LARGE SCALE GENOMIC DNA]</scope>
    <source>
        <strain evidence="2 3">RN42</strain>
    </source>
</reference>
<proteinExistence type="predicted"/>
<dbReference type="EMBL" id="ML119801">
    <property type="protein sequence ID" value="RPA74062.1"/>
    <property type="molecule type" value="Genomic_DNA"/>
</dbReference>
<feature type="region of interest" description="Disordered" evidence="1">
    <location>
        <begin position="1"/>
        <end position="38"/>
    </location>
</feature>
<keyword evidence="3" id="KW-1185">Reference proteome</keyword>
<name>A0A3N4HJI7_ASCIM</name>
<dbReference type="AlphaFoldDB" id="A0A3N4HJI7"/>
<sequence>MPNDSTAEPKFNPSDGEDAYPTPASSQLTDGDNYDIESPSSLTIANQAYVECWPKRPFGTSEYQSRQGREIGKRRGSFNSMKDFLLSKDANGYFYPAKGGAKEERFYEVDTNTFMNHSYRIQVKDKKRRPVLLFRLEDLDDEGRCTFGPGIITIDPDNKMGLVFEPWDDYKDVLGHSAFDFTPPNLLRVNINRAIQEIYESVSPWLSDEELQFGASLRKSMQEVLWKYFEEVWRKMGASH</sequence>
<evidence type="ECO:0000256" key="1">
    <source>
        <dbReference type="SAM" id="MobiDB-lite"/>
    </source>
</evidence>
<dbReference type="Proteomes" id="UP000275078">
    <property type="component" value="Unassembled WGS sequence"/>
</dbReference>
<organism evidence="2 3">
    <name type="scientific">Ascobolus immersus RN42</name>
    <dbReference type="NCBI Taxonomy" id="1160509"/>
    <lineage>
        <taxon>Eukaryota</taxon>
        <taxon>Fungi</taxon>
        <taxon>Dikarya</taxon>
        <taxon>Ascomycota</taxon>
        <taxon>Pezizomycotina</taxon>
        <taxon>Pezizomycetes</taxon>
        <taxon>Pezizales</taxon>
        <taxon>Ascobolaceae</taxon>
        <taxon>Ascobolus</taxon>
    </lineage>
</organism>
<accession>A0A3N4HJI7</accession>
<gene>
    <name evidence="2" type="ORF">BJ508DRAFT_333428</name>
</gene>